<dbReference type="InterPro" id="IPR036514">
    <property type="entry name" value="SGNH_hydro_sf"/>
</dbReference>
<keyword evidence="3" id="KW-1185">Reference proteome</keyword>
<accession>A0ABU1QW30</accession>
<name>A0ABU1QW30_9BACT</name>
<organism evidence="2 3">
    <name type="scientific">Dyadobacter fermentans</name>
    <dbReference type="NCBI Taxonomy" id="94254"/>
    <lineage>
        <taxon>Bacteria</taxon>
        <taxon>Pseudomonadati</taxon>
        <taxon>Bacteroidota</taxon>
        <taxon>Cytophagia</taxon>
        <taxon>Cytophagales</taxon>
        <taxon>Spirosomataceae</taxon>
        <taxon>Dyadobacter</taxon>
    </lineage>
</organism>
<sequence>MKTHITVLSATLLAFTFLACSNVTRQEIPPQEQENMAIPLDSLNPLIIAEITRPVKPDPSFSWAPKTGSVDLGSLKNTSGKEPVLMVIGEARAAGYRDGGLYRQGQLTSYPNLVARQMGLANFDPGLFDKEQGNGSGYFVQDPGSTLPNWSKVTNNLAFDNDKTKQMKPYTGGMVHNISVPGNGISKYDLNLSRIYSEVIDFERTSPLPSSALTANYLWTTGLVPLALINRIIPADKANPWAHLKEMNPDIGIIDLNTDVYTIADIAGGENGLLGPREVVQERLAINYFREKKAPYIYMTVPDVLDFPYFKWFTLKKLASRTKNPIYSVWGSKSVLADNKTIFLPTINVINVLQGNAFETLEEHDVILPSEISKPEWHNDFEVAAYVREFGHPLVDFYSVYKKIIHGDYVSEDGFRIDPSYPNGNFFSSDGIHPTAIGQAVLANEVIKVLNKSYKAKIPLINVGMFAAEIEKVK</sequence>
<evidence type="ECO:0008006" key="4">
    <source>
        <dbReference type="Google" id="ProtNLM"/>
    </source>
</evidence>
<proteinExistence type="predicted"/>
<keyword evidence="1" id="KW-0732">Signal</keyword>
<dbReference type="Proteomes" id="UP001264980">
    <property type="component" value="Unassembled WGS sequence"/>
</dbReference>
<dbReference type="RefSeq" id="WP_309983103.1">
    <property type="nucleotide sequence ID" value="NZ_JAVDTI010000002.1"/>
</dbReference>
<dbReference type="Gene3D" id="3.40.50.1110">
    <property type="entry name" value="SGNH hydrolase"/>
    <property type="match status" value="1"/>
</dbReference>
<gene>
    <name evidence="2" type="ORF">J2W84_002410</name>
</gene>
<evidence type="ECO:0000313" key="2">
    <source>
        <dbReference type="EMBL" id="MDR6805364.1"/>
    </source>
</evidence>
<evidence type="ECO:0000313" key="3">
    <source>
        <dbReference type="Proteomes" id="UP001264980"/>
    </source>
</evidence>
<dbReference type="SUPFAM" id="SSF52266">
    <property type="entry name" value="SGNH hydrolase"/>
    <property type="match status" value="1"/>
</dbReference>
<comment type="caution">
    <text evidence="2">The sequence shown here is derived from an EMBL/GenBank/DDBJ whole genome shotgun (WGS) entry which is preliminary data.</text>
</comment>
<dbReference type="EMBL" id="JAVDTI010000002">
    <property type="protein sequence ID" value="MDR6805364.1"/>
    <property type="molecule type" value="Genomic_DNA"/>
</dbReference>
<protein>
    <recommendedName>
        <fullName evidence="4">Lipolytic protein G-D-S-L family</fullName>
    </recommendedName>
</protein>
<reference evidence="2 3" key="1">
    <citation type="submission" date="2023-07" db="EMBL/GenBank/DDBJ databases">
        <title>Sorghum-associated microbial communities from plants grown in Nebraska, USA.</title>
        <authorList>
            <person name="Schachtman D."/>
        </authorList>
    </citation>
    <scope>NUCLEOTIDE SEQUENCE [LARGE SCALE GENOMIC DNA]</scope>
    <source>
        <strain evidence="2 3">BE57</strain>
    </source>
</reference>
<dbReference type="PROSITE" id="PS51257">
    <property type="entry name" value="PROKAR_LIPOPROTEIN"/>
    <property type="match status" value="1"/>
</dbReference>
<evidence type="ECO:0000256" key="1">
    <source>
        <dbReference type="SAM" id="SignalP"/>
    </source>
</evidence>
<feature type="signal peptide" evidence="1">
    <location>
        <begin position="1"/>
        <end position="25"/>
    </location>
</feature>
<feature type="chain" id="PRO_5045450005" description="Lipolytic protein G-D-S-L family" evidence="1">
    <location>
        <begin position="26"/>
        <end position="474"/>
    </location>
</feature>